<dbReference type="Proteomes" id="UP001287356">
    <property type="component" value="Unassembled WGS sequence"/>
</dbReference>
<evidence type="ECO:0000256" key="2">
    <source>
        <dbReference type="SAM" id="SignalP"/>
    </source>
</evidence>
<gene>
    <name evidence="3" type="ORF">B0T24DRAFT_636531</name>
</gene>
<dbReference type="EMBL" id="JAULSN010000008">
    <property type="protein sequence ID" value="KAK3365711.1"/>
    <property type="molecule type" value="Genomic_DNA"/>
</dbReference>
<feature type="region of interest" description="Disordered" evidence="1">
    <location>
        <begin position="37"/>
        <end position="72"/>
    </location>
</feature>
<name>A0AAE0MZV4_9PEZI</name>
<accession>A0AAE0MZV4</accession>
<proteinExistence type="predicted"/>
<reference evidence="3" key="2">
    <citation type="submission" date="2023-06" db="EMBL/GenBank/DDBJ databases">
        <authorList>
            <consortium name="Lawrence Berkeley National Laboratory"/>
            <person name="Haridas S."/>
            <person name="Hensen N."/>
            <person name="Bonometti L."/>
            <person name="Westerberg I."/>
            <person name="Brannstrom I.O."/>
            <person name="Guillou S."/>
            <person name="Cros-Aarteil S."/>
            <person name="Calhoun S."/>
            <person name="Kuo A."/>
            <person name="Mondo S."/>
            <person name="Pangilinan J."/>
            <person name="Riley R."/>
            <person name="Labutti K."/>
            <person name="Andreopoulos B."/>
            <person name="Lipzen A."/>
            <person name="Chen C."/>
            <person name="Yanf M."/>
            <person name="Daum C."/>
            <person name="Ng V."/>
            <person name="Clum A."/>
            <person name="Steindorff A."/>
            <person name="Ohm R."/>
            <person name="Martin F."/>
            <person name="Silar P."/>
            <person name="Natvig D."/>
            <person name="Lalanne C."/>
            <person name="Gautier V."/>
            <person name="Ament-Velasquez S.L."/>
            <person name="Kruys A."/>
            <person name="Hutchinson M.I."/>
            <person name="Powell A.J."/>
            <person name="Barry K."/>
            <person name="Miller A.N."/>
            <person name="Grigoriev I.V."/>
            <person name="Debuchy R."/>
            <person name="Gladieux P."/>
            <person name="Thoren M.H."/>
            <person name="Johannesson H."/>
        </authorList>
    </citation>
    <scope>NUCLEOTIDE SEQUENCE</scope>
    <source>
        <strain evidence="3">CBS 958.72</strain>
    </source>
</reference>
<organism evidence="3 4">
    <name type="scientific">Lasiosphaeria ovina</name>
    <dbReference type="NCBI Taxonomy" id="92902"/>
    <lineage>
        <taxon>Eukaryota</taxon>
        <taxon>Fungi</taxon>
        <taxon>Dikarya</taxon>
        <taxon>Ascomycota</taxon>
        <taxon>Pezizomycotina</taxon>
        <taxon>Sordariomycetes</taxon>
        <taxon>Sordariomycetidae</taxon>
        <taxon>Sordariales</taxon>
        <taxon>Lasiosphaeriaceae</taxon>
        <taxon>Lasiosphaeria</taxon>
    </lineage>
</organism>
<feature type="chain" id="PRO_5042245351" description="Secreted protein" evidence="2">
    <location>
        <begin position="23"/>
        <end position="72"/>
    </location>
</feature>
<keyword evidence="2" id="KW-0732">Signal</keyword>
<evidence type="ECO:0000256" key="1">
    <source>
        <dbReference type="SAM" id="MobiDB-lite"/>
    </source>
</evidence>
<feature type="signal peptide" evidence="2">
    <location>
        <begin position="1"/>
        <end position="22"/>
    </location>
</feature>
<reference evidence="3" key="1">
    <citation type="journal article" date="2023" name="Mol. Phylogenet. Evol.">
        <title>Genome-scale phylogeny and comparative genomics of the fungal order Sordariales.</title>
        <authorList>
            <person name="Hensen N."/>
            <person name="Bonometti L."/>
            <person name="Westerberg I."/>
            <person name="Brannstrom I.O."/>
            <person name="Guillou S."/>
            <person name="Cros-Aarteil S."/>
            <person name="Calhoun S."/>
            <person name="Haridas S."/>
            <person name="Kuo A."/>
            <person name="Mondo S."/>
            <person name="Pangilinan J."/>
            <person name="Riley R."/>
            <person name="LaButti K."/>
            <person name="Andreopoulos B."/>
            <person name="Lipzen A."/>
            <person name="Chen C."/>
            <person name="Yan M."/>
            <person name="Daum C."/>
            <person name="Ng V."/>
            <person name="Clum A."/>
            <person name="Steindorff A."/>
            <person name="Ohm R.A."/>
            <person name="Martin F."/>
            <person name="Silar P."/>
            <person name="Natvig D.O."/>
            <person name="Lalanne C."/>
            <person name="Gautier V."/>
            <person name="Ament-Velasquez S.L."/>
            <person name="Kruys A."/>
            <person name="Hutchinson M.I."/>
            <person name="Powell A.J."/>
            <person name="Barry K."/>
            <person name="Miller A.N."/>
            <person name="Grigoriev I.V."/>
            <person name="Debuchy R."/>
            <person name="Gladieux P."/>
            <person name="Hiltunen Thoren M."/>
            <person name="Johannesson H."/>
        </authorList>
    </citation>
    <scope>NUCLEOTIDE SEQUENCE</scope>
    <source>
        <strain evidence="3">CBS 958.72</strain>
    </source>
</reference>
<keyword evidence="4" id="KW-1185">Reference proteome</keyword>
<evidence type="ECO:0000313" key="4">
    <source>
        <dbReference type="Proteomes" id="UP001287356"/>
    </source>
</evidence>
<feature type="compositionally biased region" description="Basic residues" evidence="1">
    <location>
        <begin position="44"/>
        <end position="59"/>
    </location>
</feature>
<sequence>MLLFRCGVVGSSLAVGVRFVSGKSVCLGFDNWAENHKHSTKAERRGKKKRQRACRKKNAQPRQTHDRCSTKS</sequence>
<protein>
    <recommendedName>
        <fullName evidence="5">Secreted protein</fullName>
    </recommendedName>
</protein>
<feature type="compositionally biased region" description="Basic and acidic residues" evidence="1">
    <location>
        <begin position="63"/>
        <end position="72"/>
    </location>
</feature>
<comment type="caution">
    <text evidence="3">The sequence shown here is derived from an EMBL/GenBank/DDBJ whole genome shotgun (WGS) entry which is preliminary data.</text>
</comment>
<evidence type="ECO:0000313" key="3">
    <source>
        <dbReference type="EMBL" id="KAK3365711.1"/>
    </source>
</evidence>
<dbReference type="AlphaFoldDB" id="A0AAE0MZV4"/>
<evidence type="ECO:0008006" key="5">
    <source>
        <dbReference type="Google" id="ProtNLM"/>
    </source>
</evidence>